<name>A0AAV2Z253_9STRA</name>
<feature type="region of interest" description="Disordered" evidence="1">
    <location>
        <begin position="1"/>
        <end position="170"/>
    </location>
</feature>
<comment type="caution">
    <text evidence="2">The sequence shown here is derived from an EMBL/GenBank/DDBJ whole genome shotgun (WGS) entry which is preliminary data.</text>
</comment>
<reference evidence="2" key="1">
    <citation type="submission" date="2022-11" db="EMBL/GenBank/DDBJ databases">
        <authorList>
            <person name="Morgan W.R."/>
            <person name="Tartar A."/>
        </authorList>
    </citation>
    <scope>NUCLEOTIDE SEQUENCE</scope>
    <source>
        <strain evidence="2">ARSEF 373</strain>
    </source>
</reference>
<evidence type="ECO:0008006" key="4">
    <source>
        <dbReference type="Google" id="ProtNLM"/>
    </source>
</evidence>
<dbReference type="EMBL" id="DAKRPA010000047">
    <property type="protein sequence ID" value="DBA01468.1"/>
    <property type="molecule type" value="Genomic_DNA"/>
</dbReference>
<gene>
    <name evidence="2" type="ORF">N0F65_005587</name>
</gene>
<feature type="compositionally biased region" description="Gly residues" evidence="1">
    <location>
        <begin position="19"/>
        <end position="34"/>
    </location>
</feature>
<evidence type="ECO:0000256" key="1">
    <source>
        <dbReference type="SAM" id="MobiDB-lite"/>
    </source>
</evidence>
<accession>A0AAV2Z253</accession>
<feature type="compositionally biased region" description="Basic and acidic residues" evidence="1">
    <location>
        <begin position="128"/>
        <end position="146"/>
    </location>
</feature>
<reference evidence="2" key="2">
    <citation type="journal article" date="2023" name="Microbiol Resour">
        <title>Decontamination and Annotation of the Draft Genome Sequence of the Oomycete Lagenidium giganteum ARSEF 373.</title>
        <authorList>
            <person name="Morgan W.R."/>
            <person name="Tartar A."/>
        </authorList>
    </citation>
    <scope>NUCLEOTIDE SEQUENCE</scope>
    <source>
        <strain evidence="2">ARSEF 373</strain>
    </source>
</reference>
<dbReference type="Proteomes" id="UP001146120">
    <property type="component" value="Unassembled WGS sequence"/>
</dbReference>
<feature type="compositionally biased region" description="Basic and acidic residues" evidence="1">
    <location>
        <begin position="89"/>
        <end position="108"/>
    </location>
</feature>
<evidence type="ECO:0000313" key="2">
    <source>
        <dbReference type="EMBL" id="DBA01468.1"/>
    </source>
</evidence>
<dbReference type="AlphaFoldDB" id="A0AAV2Z253"/>
<feature type="compositionally biased region" description="Acidic residues" evidence="1">
    <location>
        <begin position="68"/>
        <end position="80"/>
    </location>
</feature>
<sequence>MDDDAWRADGSFRGMSTSDGGGKGRGKGRQGGGPQFTRVIPKFLQKYHEPPAIMAKFATPTGPSGGDGDGDGEDEDDALDEVQQAAMDEYLKQKQEKLERKADSEDSRKRKPTQAMAHMGRKTTTSKPSKDTDEKGSSTTESDKPQTKRKKTAKAVNNRSLLSFSMDDDA</sequence>
<keyword evidence="3" id="KW-1185">Reference proteome</keyword>
<evidence type="ECO:0000313" key="3">
    <source>
        <dbReference type="Proteomes" id="UP001146120"/>
    </source>
</evidence>
<organism evidence="2 3">
    <name type="scientific">Lagenidium giganteum</name>
    <dbReference type="NCBI Taxonomy" id="4803"/>
    <lineage>
        <taxon>Eukaryota</taxon>
        <taxon>Sar</taxon>
        <taxon>Stramenopiles</taxon>
        <taxon>Oomycota</taxon>
        <taxon>Peronosporomycetes</taxon>
        <taxon>Pythiales</taxon>
        <taxon>Pythiaceae</taxon>
    </lineage>
</organism>
<proteinExistence type="predicted"/>
<protein>
    <recommendedName>
        <fullName evidence="4">DUF4604 domain-containing protein</fullName>
    </recommendedName>
</protein>